<keyword evidence="2" id="KW-1185">Reference proteome</keyword>
<dbReference type="WBParaSite" id="jg19629">
    <property type="protein sequence ID" value="jg19629"/>
    <property type="gene ID" value="jg19629"/>
</dbReference>
<evidence type="ECO:0000256" key="1">
    <source>
        <dbReference type="SAM" id="MobiDB-lite"/>
    </source>
</evidence>
<sequence>MNKTDCIPNSKKPDQDAINPHNSAKIDFTKKLDIEKSLSPNTAQNQTAEKQPLLGQSHSFRESKTQPK</sequence>
<evidence type="ECO:0000313" key="3">
    <source>
        <dbReference type="WBParaSite" id="jg19629"/>
    </source>
</evidence>
<reference evidence="3" key="1">
    <citation type="submission" date="2022-11" db="UniProtKB">
        <authorList>
            <consortium name="WormBaseParasite"/>
        </authorList>
    </citation>
    <scope>IDENTIFICATION</scope>
</reference>
<feature type="compositionally biased region" description="Basic and acidic residues" evidence="1">
    <location>
        <begin position="27"/>
        <end position="36"/>
    </location>
</feature>
<dbReference type="AlphaFoldDB" id="A0A915DGE5"/>
<dbReference type="Proteomes" id="UP000887574">
    <property type="component" value="Unplaced"/>
</dbReference>
<evidence type="ECO:0000313" key="2">
    <source>
        <dbReference type="Proteomes" id="UP000887574"/>
    </source>
</evidence>
<feature type="region of interest" description="Disordered" evidence="1">
    <location>
        <begin position="1"/>
        <end position="68"/>
    </location>
</feature>
<protein>
    <submittedName>
        <fullName evidence="3">Uncharacterized protein</fullName>
    </submittedName>
</protein>
<feature type="compositionally biased region" description="Basic and acidic residues" evidence="1">
    <location>
        <begin position="59"/>
        <end position="68"/>
    </location>
</feature>
<proteinExistence type="predicted"/>
<feature type="compositionally biased region" description="Polar residues" evidence="1">
    <location>
        <begin position="38"/>
        <end position="58"/>
    </location>
</feature>
<organism evidence="2 3">
    <name type="scientific">Ditylenchus dipsaci</name>
    <dbReference type="NCBI Taxonomy" id="166011"/>
    <lineage>
        <taxon>Eukaryota</taxon>
        <taxon>Metazoa</taxon>
        <taxon>Ecdysozoa</taxon>
        <taxon>Nematoda</taxon>
        <taxon>Chromadorea</taxon>
        <taxon>Rhabditida</taxon>
        <taxon>Tylenchina</taxon>
        <taxon>Tylenchomorpha</taxon>
        <taxon>Sphaerularioidea</taxon>
        <taxon>Anguinidae</taxon>
        <taxon>Anguininae</taxon>
        <taxon>Ditylenchus</taxon>
    </lineage>
</organism>
<accession>A0A915DGE5</accession>
<name>A0A915DGE5_9BILA</name>